<dbReference type="EMBL" id="JAXCGZ010011630">
    <property type="protein sequence ID" value="KAK7074382.1"/>
    <property type="molecule type" value="Genomic_DNA"/>
</dbReference>
<dbReference type="Proteomes" id="UP001381693">
    <property type="component" value="Unassembled WGS sequence"/>
</dbReference>
<feature type="non-terminal residue" evidence="1">
    <location>
        <position position="1"/>
    </location>
</feature>
<dbReference type="AlphaFoldDB" id="A0AAN8WYI7"/>
<gene>
    <name evidence="1" type="ORF">SK128_019318</name>
</gene>
<sequence>LEEQSGAGLLCEYAGRWEIVGVASAPTGCSHTLRPRLYDDITPAIVRWIKKTIAAFQRGS</sequence>
<evidence type="ECO:0000313" key="2">
    <source>
        <dbReference type="Proteomes" id="UP001381693"/>
    </source>
</evidence>
<organism evidence="1 2">
    <name type="scientific">Halocaridina rubra</name>
    <name type="common">Hawaiian red shrimp</name>
    <dbReference type="NCBI Taxonomy" id="373956"/>
    <lineage>
        <taxon>Eukaryota</taxon>
        <taxon>Metazoa</taxon>
        <taxon>Ecdysozoa</taxon>
        <taxon>Arthropoda</taxon>
        <taxon>Crustacea</taxon>
        <taxon>Multicrustacea</taxon>
        <taxon>Malacostraca</taxon>
        <taxon>Eumalacostraca</taxon>
        <taxon>Eucarida</taxon>
        <taxon>Decapoda</taxon>
        <taxon>Pleocyemata</taxon>
        <taxon>Caridea</taxon>
        <taxon>Atyoidea</taxon>
        <taxon>Atyidae</taxon>
        <taxon>Halocaridina</taxon>
    </lineage>
</organism>
<dbReference type="SUPFAM" id="SSF50494">
    <property type="entry name" value="Trypsin-like serine proteases"/>
    <property type="match status" value="1"/>
</dbReference>
<dbReference type="InterPro" id="IPR009003">
    <property type="entry name" value="Peptidase_S1_PA"/>
</dbReference>
<comment type="caution">
    <text evidence="1">The sequence shown here is derived from an EMBL/GenBank/DDBJ whole genome shotgun (WGS) entry which is preliminary data.</text>
</comment>
<proteinExistence type="predicted"/>
<evidence type="ECO:0000313" key="1">
    <source>
        <dbReference type="EMBL" id="KAK7074382.1"/>
    </source>
</evidence>
<accession>A0AAN8WYI7</accession>
<dbReference type="InterPro" id="IPR043504">
    <property type="entry name" value="Peptidase_S1_PA_chymotrypsin"/>
</dbReference>
<dbReference type="Gene3D" id="2.40.10.10">
    <property type="entry name" value="Trypsin-like serine proteases"/>
    <property type="match status" value="1"/>
</dbReference>
<reference evidence="1 2" key="1">
    <citation type="submission" date="2023-11" db="EMBL/GenBank/DDBJ databases">
        <title>Halocaridina rubra genome assembly.</title>
        <authorList>
            <person name="Smith C."/>
        </authorList>
    </citation>
    <scope>NUCLEOTIDE SEQUENCE [LARGE SCALE GENOMIC DNA]</scope>
    <source>
        <strain evidence="1">EP-1</strain>
        <tissue evidence="1">Whole</tissue>
    </source>
</reference>
<name>A0AAN8WYI7_HALRR</name>
<keyword evidence="2" id="KW-1185">Reference proteome</keyword>
<protein>
    <submittedName>
        <fullName evidence="1">Uncharacterized protein</fullName>
    </submittedName>
</protein>